<proteinExistence type="predicted"/>
<comment type="caution">
    <text evidence="1">The sequence shown here is derived from an EMBL/GenBank/DDBJ whole genome shotgun (WGS) entry which is preliminary data.</text>
</comment>
<dbReference type="Proteomes" id="UP001321473">
    <property type="component" value="Unassembled WGS sequence"/>
</dbReference>
<dbReference type="EMBL" id="JARKHS020012501">
    <property type="protein sequence ID" value="KAK8776851.1"/>
    <property type="molecule type" value="Genomic_DNA"/>
</dbReference>
<keyword evidence="2" id="KW-1185">Reference proteome</keyword>
<dbReference type="AlphaFoldDB" id="A0AAQ4EQ67"/>
<name>A0AAQ4EQ67_AMBAM</name>
<gene>
    <name evidence="1" type="ORF">V5799_029804</name>
</gene>
<protein>
    <submittedName>
        <fullName evidence="1">Uncharacterized protein</fullName>
    </submittedName>
</protein>
<accession>A0AAQ4EQ67</accession>
<sequence>MPGGVLTSRDLPYCGGAPYRSGQKHQPYSEPQPFVHQHSKLTQLSCGHRWPTKTQTAAFRLLTTVLLRLAIFRTHSGLSSESPSSAAEASRSLPMYMLLLVPTLLGPVLPVEPATLQPILVALKPQYLALIMLLPVPTLSAPVLPGEPGALKPVLVALKLQYLALFRLSDVPVLCEMLRARFHNLGPSVREGVAPAIGTDGLRPAGQDS</sequence>
<reference evidence="1 2" key="1">
    <citation type="journal article" date="2023" name="Arcadia Sci">
        <title>De novo assembly of a long-read Amblyomma americanum tick genome.</title>
        <authorList>
            <person name="Chou S."/>
            <person name="Poskanzer K.E."/>
            <person name="Rollins M."/>
            <person name="Thuy-Boun P.S."/>
        </authorList>
    </citation>
    <scope>NUCLEOTIDE SEQUENCE [LARGE SCALE GENOMIC DNA]</scope>
    <source>
        <strain evidence="1">F_SG_1</strain>
        <tissue evidence="1">Salivary glands</tissue>
    </source>
</reference>
<evidence type="ECO:0000313" key="2">
    <source>
        <dbReference type="Proteomes" id="UP001321473"/>
    </source>
</evidence>
<organism evidence="1 2">
    <name type="scientific">Amblyomma americanum</name>
    <name type="common">Lone star tick</name>
    <dbReference type="NCBI Taxonomy" id="6943"/>
    <lineage>
        <taxon>Eukaryota</taxon>
        <taxon>Metazoa</taxon>
        <taxon>Ecdysozoa</taxon>
        <taxon>Arthropoda</taxon>
        <taxon>Chelicerata</taxon>
        <taxon>Arachnida</taxon>
        <taxon>Acari</taxon>
        <taxon>Parasitiformes</taxon>
        <taxon>Ixodida</taxon>
        <taxon>Ixodoidea</taxon>
        <taxon>Ixodidae</taxon>
        <taxon>Amblyomminae</taxon>
        <taxon>Amblyomma</taxon>
    </lineage>
</organism>
<evidence type="ECO:0000313" key="1">
    <source>
        <dbReference type="EMBL" id="KAK8776851.1"/>
    </source>
</evidence>